<organism evidence="1 3">
    <name type="scientific">Rotaria magnacalcarata</name>
    <dbReference type="NCBI Taxonomy" id="392030"/>
    <lineage>
        <taxon>Eukaryota</taxon>
        <taxon>Metazoa</taxon>
        <taxon>Spiralia</taxon>
        <taxon>Gnathifera</taxon>
        <taxon>Rotifera</taxon>
        <taxon>Eurotatoria</taxon>
        <taxon>Bdelloidea</taxon>
        <taxon>Philodinida</taxon>
        <taxon>Philodinidae</taxon>
        <taxon>Rotaria</taxon>
    </lineage>
</organism>
<feature type="non-terminal residue" evidence="1">
    <location>
        <position position="1"/>
    </location>
</feature>
<dbReference type="EMBL" id="CAJOBI010171528">
    <property type="protein sequence ID" value="CAF4891005.1"/>
    <property type="molecule type" value="Genomic_DNA"/>
</dbReference>
<dbReference type="AlphaFoldDB" id="A0A8S3BZA6"/>
<proteinExistence type="predicted"/>
<comment type="caution">
    <text evidence="1">The sequence shown here is derived from an EMBL/GenBank/DDBJ whole genome shotgun (WGS) entry which is preliminary data.</text>
</comment>
<evidence type="ECO:0000313" key="2">
    <source>
        <dbReference type="EMBL" id="CAF4891005.1"/>
    </source>
</evidence>
<evidence type="ECO:0000313" key="1">
    <source>
        <dbReference type="EMBL" id="CAF4875459.1"/>
    </source>
</evidence>
<dbReference type="Proteomes" id="UP000681720">
    <property type="component" value="Unassembled WGS sequence"/>
</dbReference>
<reference evidence="1" key="1">
    <citation type="submission" date="2021-02" db="EMBL/GenBank/DDBJ databases">
        <authorList>
            <person name="Nowell W R."/>
        </authorList>
    </citation>
    <scope>NUCLEOTIDE SEQUENCE</scope>
</reference>
<dbReference type="EMBL" id="CAJOBJ010169045">
    <property type="protein sequence ID" value="CAF4875459.1"/>
    <property type="molecule type" value="Genomic_DNA"/>
</dbReference>
<accession>A0A8S3BZA6</accession>
<protein>
    <submittedName>
        <fullName evidence="1">Uncharacterized protein</fullName>
    </submittedName>
</protein>
<gene>
    <name evidence="1" type="ORF">GIL414_LOCUS50589</name>
    <name evidence="2" type="ORF">SMN809_LOCUS51274</name>
</gene>
<dbReference type="Proteomes" id="UP000676336">
    <property type="component" value="Unassembled WGS sequence"/>
</dbReference>
<evidence type="ECO:0000313" key="3">
    <source>
        <dbReference type="Proteomes" id="UP000681720"/>
    </source>
</evidence>
<name>A0A8S3BZA6_9BILA</name>
<sequence>MIISYETAFANSASDSVSTIVRDFESAYQEH</sequence>